<dbReference type="InterPro" id="IPR011083">
    <property type="entry name" value="Phage_tail_collar_dom"/>
</dbReference>
<keyword evidence="3" id="KW-1185">Reference proteome</keyword>
<evidence type="ECO:0000259" key="1">
    <source>
        <dbReference type="Pfam" id="PF07484"/>
    </source>
</evidence>
<proteinExistence type="predicted"/>
<protein>
    <submittedName>
        <fullName evidence="2">Tail fiber protein</fullName>
    </submittedName>
</protein>
<dbReference type="RefSeq" id="WP_346246042.1">
    <property type="nucleotide sequence ID" value="NZ_JBDIZK010000003.1"/>
</dbReference>
<dbReference type="SUPFAM" id="SSF88874">
    <property type="entry name" value="Receptor-binding domain of short tail fibre protein gp12"/>
    <property type="match status" value="1"/>
</dbReference>
<gene>
    <name evidence="2" type="ORF">TPR58_06045</name>
</gene>
<sequence length="184" mass="19105">MFPFGYSPIGWIACNGQQVSLAQNQALYSLLGSRFGGDSRTYFNMPNLNGRIPLSSGTAQTGTVYAFGATLGQETVTLTNSTAPAHRHGFSARLSGSGTTGMTGTATATGAAGNSLLSRGLTSAAKTINAYDVPPISNDTTLGLQVSPAYGNAQGGTDPHPNIQPYLVMAYYICNDGTYPPRPD</sequence>
<reference evidence="2 3" key="1">
    <citation type="submission" date="2024-05" db="EMBL/GenBank/DDBJ databases">
        <title>Sphingomonas sp. HF-S3 16S ribosomal RNA gene Genome sequencing and assembly.</title>
        <authorList>
            <person name="Lee H."/>
        </authorList>
    </citation>
    <scope>NUCLEOTIDE SEQUENCE [LARGE SCALE GENOMIC DNA]</scope>
    <source>
        <strain evidence="2 3">HF-S3</strain>
    </source>
</reference>
<evidence type="ECO:0000313" key="3">
    <source>
        <dbReference type="Proteomes" id="UP001427805"/>
    </source>
</evidence>
<dbReference type="Pfam" id="PF07484">
    <property type="entry name" value="Collar"/>
    <property type="match status" value="1"/>
</dbReference>
<dbReference type="Gene3D" id="3.90.1340.10">
    <property type="entry name" value="Phage tail collar domain"/>
    <property type="match status" value="1"/>
</dbReference>
<dbReference type="Proteomes" id="UP001427805">
    <property type="component" value="Unassembled WGS sequence"/>
</dbReference>
<dbReference type="EMBL" id="JBDIZK010000003">
    <property type="protein sequence ID" value="MEN3746719.1"/>
    <property type="molecule type" value="Genomic_DNA"/>
</dbReference>
<organism evidence="2 3">
    <name type="scientific">Sphingomonas rustica</name>
    <dbReference type="NCBI Taxonomy" id="3103142"/>
    <lineage>
        <taxon>Bacteria</taxon>
        <taxon>Pseudomonadati</taxon>
        <taxon>Pseudomonadota</taxon>
        <taxon>Alphaproteobacteria</taxon>
        <taxon>Sphingomonadales</taxon>
        <taxon>Sphingomonadaceae</taxon>
        <taxon>Sphingomonas</taxon>
    </lineage>
</organism>
<evidence type="ECO:0000313" key="2">
    <source>
        <dbReference type="EMBL" id="MEN3746719.1"/>
    </source>
</evidence>
<dbReference type="InterPro" id="IPR037053">
    <property type="entry name" value="Phage_tail_collar_dom_sf"/>
</dbReference>
<accession>A0ABV0B583</accession>
<feature type="domain" description="Phage tail collar" evidence="1">
    <location>
        <begin position="1"/>
        <end position="53"/>
    </location>
</feature>
<comment type="caution">
    <text evidence="2">The sequence shown here is derived from an EMBL/GenBank/DDBJ whole genome shotgun (WGS) entry which is preliminary data.</text>
</comment>
<name>A0ABV0B583_9SPHN</name>